<evidence type="ECO:0000256" key="3">
    <source>
        <dbReference type="ARBA" id="ARBA00022490"/>
    </source>
</evidence>
<keyword evidence="3" id="KW-0963">Cytoplasm</keyword>
<evidence type="ECO:0000256" key="7">
    <source>
        <dbReference type="SAM" id="MobiDB-lite"/>
    </source>
</evidence>
<feature type="compositionally biased region" description="Basic and acidic residues" evidence="7">
    <location>
        <begin position="27"/>
        <end position="65"/>
    </location>
</feature>
<dbReference type="GO" id="GO:0005815">
    <property type="term" value="C:microtubule organizing center"/>
    <property type="evidence" value="ECO:0007669"/>
    <property type="project" value="TreeGrafter"/>
</dbReference>
<dbReference type="GO" id="GO:0042073">
    <property type="term" value="P:intraciliary transport"/>
    <property type="evidence" value="ECO:0007669"/>
    <property type="project" value="InterPro"/>
</dbReference>
<accession>A0A7S3JRL4</accession>
<keyword evidence="5" id="KW-0206">Cytoskeleton</keyword>
<feature type="compositionally biased region" description="Acidic residues" evidence="7">
    <location>
        <begin position="132"/>
        <end position="141"/>
    </location>
</feature>
<evidence type="ECO:0000256" key="1">
    <source>
        <dbReference type="ARBA" id="ARBA00004120"/>
    </source>
</evidence>
<evidence type="ECO:0000313" key="8">
    <source>
        <dbReference type="EMBL" id="CAE0361163.1"/>
    </source>
</evidence>
<dbReference type="GO" id="GO:0030992">
    <property type="term" value="C:intraciliary transport particle B"/>
    <property type="evidence" value="ECO:0007669"/>
    <property type="project" value="TreeGrafter"/>
</dbReference>
<feature type="region of interest" description="Disordered" evidence="7">
    <location>
        <begin position="18"/>
        <end position="167"/>
    </location>
</feature>
<proteinExistence type="inferred from homology"/>
<feature type="region of interest" description="Disordered" evidence="7">
    <location>
        <begin position="393"/>
        <end position="429"/>
    </location>
</feature>
<comment type="subcellular location">
    <subcellularLocation>
        <location evidence="1">Cytoplasm</location>
        <location evidence="1">Cytoskeleton</location>
        <location evidence="1">Cilium basal body</location>
    </subcellularLocation>
</comment>
<evidence type="ECO:0000256" key="6">
    <source>
        <dbReference type="ARBA" id="ARBA00023273"/>
    </source>
</evidence>
<evidence type="ECO:0000256" key="4">
    <source>
        <dbReference type="ARBA" id="ARBA00023069"/>
    </source>
</evidence>
<dbReference type="PANTHER" id="PTHR13376:SF0">
    <property type="entry name" value="INTRAFLAGELLAR TRANSPORT PROTEIN 46 HOMOLOG"/>
    <property type="match status" value="1"/>
</dbReference>
<keyword evidence="4" id="KW-0969">Cilium</keyword>
<dbReference type="EMBL" id="HBIJ01002761">
    <property type="protein sequence ID" value="CAE0361163.1"/>
    <property type="molecule type" value="Transcribed_RNA"/>
</dbReference>
<evidence type="ECO:0000256" key="2">
    <source>
        <dbReference type="ARBA" id="ARBA00007700"/>
    </source>
</evidence>
<dbReference type="GO" id="GO:0031514">
    <property type="term" value="C:motile cilium"/>
    <property type="evidence" value="ECO:0007669"/>
    <property type="project" value="TreeGrafter"/>
</dbReference>
<organism evidence="8">
    <name type="scientific">Aureoumbra lagunensis</name>
    <dbReference type="NCBI Taxonomy" id="44058"/>
    <lineage>
        <taxon>Eukaryota</taxon>
        <taxon>Sar</taxon>
        <taxon>Stramenopiles</taxon>
        <taxon>Ochrophyta</taxon>
        <taxon>Pelagophyceae</taxon>
        <taxon>Pelagomonadales</taxon>
        <taxon>Aureoumbra</taxon>
    </lineage>
</organism>
<comment type="similarity">
    <text evidence="2">Belongs to the IFT46 family.</text>
</comment>
<feature type="compositionally biased region" description="Basic and acidic residues" evidence="7">
    <location>
        <begin position="76"/>
        <end position="90"/>
    </location>
</feature>
<evidence type="ECO:0008006" key="9">
    <source>
        <dbReference type="Google" id="ProtNLM"/>
    </source>
</evidence>
<reference evidence="8" key="1">
    <citation type="submission" date="2021-01" db="EMBL/GenBank/DDBJ databases">
        <authorList>
            <person name="Corre E."/>
            <person name="Pelletier E."/>
            <person name="Niang G."/>
            <person name="Scheremetjew M."/>
            <person name="Finn R."/>
            <person name="Kale V."/>
            <person name="Holt S."/>
            <person name="Cochrane G."/>
            <person name="Meng A."/>
            <person name="Brown T."/>
            <person name="Cohen L."/>
        </authorList>
    </citation>
    <scope>NUCLEOTIDE SEQUENCE</scope>
    <source>
        <strain evidence="8">CCMP1510</strain>
    </source>
</reference>
<sequence length="429" mass="48214">MPREETFTNMPYDEALELSGSEMSLDDEAKAERAFEKSNGAKHETGGDAKEVIMMNDKYDEAHELESEDSVDTDDERLQRAKQQEIEERQALSAAKTTNTSSKNDTDHNTTATNNIASSLSHSTTKSANMENESDESDQEESQTGANLSGSSVPKPEGAYDPNEYKDLNVSTEVRDLFQYITRYNAHEVELESTLRCFVPDYIPAVGEMDPFIKVPRPDGELDNLGLICLDEPAAAQSDATVLELQLRAVSKKQHGDVAVRSIEDAQKNPIEIDRWIHSIAELHRSKPQAQVNFRKPMPDIETLMQEWSPEIEDVLQNLDLMKNTNLADIDATLPEFIRTACALIDIPVYDNLVESLHILFSLYLEFVENPHFSAQRSGLGADLGVLSPHSTTIQDEEEKEGELHNQPHVFDPESKEDFKAFNEENNLR</sequence>
<dbReference type="Pfam" id="PF12317">
    <property type="entry name" value="IFT46_B_C"/>
    <property type="match status" value="1"/>
</dbReference>
<gene>
    <name evidence="8" type="ORF">ALAG00032_LOCUS1895</name>
</gene>
<dbReference type="InterPro" id="IPR022088">
    <property type="entry name" value="Intraflagellar_transp_cmplxB"/>
</dbReference>
<evidence type="ECO:0000256" key="5">
    <source>
        <dbReference type="ARBA" id="ARBA00023212"/>
    </source>
</evidence>
<feature type="compositionally biased region" description="Polar residues" evidence="7">
    <location>
        <begin position="116"/>
        <end position="131"/>
    </location>
</feature>
<dbReference type="GO" id="GO:0060271">
    <property type="term" value="P:cilium assembly"/>
    <property type="evidence" value="ECO:0007669"/>
    <property type="project" value="TreeGrafter"/>
</dbReference>
<feature type="compositionally biased region" description="Acidic residues" evidence="7">
    <location>
        <begin position="66"/>
        <end position="75"/>
    </location>
</feature>
<name>A0A7S3JRL4_9STRA</name>
<dbReference type="PANTHER" id="PTHR13376">
    <property type="entry name" value="INTRAFLAGELLAR TRANSPORT PROTEIN 46 HOMOLOG"/>
    <property type="match status" value="1"/>
</dbReference>
<protein>
    <recommendedName>
        <fullName evidence="9">Intraflagellar transport protein 46 homolog</fullName>
    </recommendedName>
</protein>
<feature type="compositionally biased region" description="Basic and acidic residues" evidence="7">
    <location>
        <begin position="402"/>
        <end position="429"/>
    </location>
</feature>
<dbReference type="AlphaFoldDB" id="A0A7S3JRL4"/>
<keyword evidence="6" id="KW-0966">Cell projection</keyword>